<keyword evidence="1" id="KW-0560">Oxidoreductase</keyword>
<keyword evidence="1" id="KW-0186">Copper</keyword>
<name>A0ABP0IKQ5_9DINO</name>
<comment type="caution">
    <text evidence="4">The sequence shown here is derived from an EMBL/GenBank/DDBJ whole genome shotgun (WGS) entry which is preliminary data.</text>
</comment>
<accession>A0ABP0IKQ5</accession>
<dbReference type="EMBL" id="CAXAMM010004002">
    <property type="protein sequence ID" value="CAK9002067.1"/>
    <property type="molecule type" value="Genomic_DNA"/>
</dbReference>
<keyword evidence="1" id="KW-0862">Zinc</keyword>
<dbReference type="Pfam" id="PF00080">
    <property type="entry name" value="Sod_Cu"/>
    <property type="match status" value="1"/>
</dbReference>
<dbReference type="InterPro" id="IPR024134">
    <property type="entry name" value="SOD_Cu/Zn_/chaperone"/>
</dbReference>
<protein>
    <recommendedName>
        <fullName evidence="1">Superoxide dismutase [Cu-Zn]</fullName>
        <ecNumber evidence="1">1.15.1.1</ecNumber>
    </recommendedName>
</protein>
<dbReference type="PRINTS" id="PR00068">
    <property type="entry name" value="CUZNDISMTASE"/>
</dbReference>
<reference evidence="4 5" key="1">
    <citation type="submission" date="2024-02" db="EMBL/GenBank/DDBJ databases">
        <authorList>
            <person name="Chen Y."/>
            <person name="Shah S."/>
            <person name="Dougan E. K."/>
            <person name="Thang M."/>
            <person name="Chan C."/>
        </authorList>
    </citation>
    <scope>NUCLEOTIDE SEQUENCE [LARGE SCALE GENOMIC DNA]</scope>
</reference>
<keyword evidence="1" id="KW-0479">Metal-binding</keyword>
<dbReference type="PANTHER" id="PTHR10003">
    <property type="entry name" value="SUPEROXIDE DISMUTASE CU-ZN -RELATED"/>
    <property type="match status" value="1"/>
</dbReference>
<dbReference type="SUPFAM" id="SSF49329">
    <property type="entry name" value="Cu,Zn superoxide dismutase-like"/>
    <property type="match status" value="1"/>
</dbReference>
<dbReference type="Proteomes" id="UP001642464">
    <property type="component" value="Unassembled WGS sequence"/>
</dbReference>
<dbReference type="PROSITE" id="PS00332">
    <property type="entry name" value="SOD_CU_ZN_2"/>
    <property type="match status" value="1"/>
</dbReference>
<organism evidence="4 5">
    <name type="scientific">Durusdinium trenchii</name>
    <dbReference type="NCBI Taxonomy" id="1381693"/>
    <lineage>
        <taxon>Eukaryota</taxon>
        <taxon>Sar</taxon>
        <taxon>Alveolata</taxon>
        <taxon>Dinophyceae</taxon>
        <taxon>Suessiales</taxon>
        <taxon>Symbiodiniaceae</taxon>
        <taxon>Durusdinium</taxon>
    </lineage>
</organism>
<dbReference type="InterPro" id="IPR018152">
    <property type="entry name" value="SOD_Cu/Zn_BS"/>
</dbReference>
<comment type="cofactor">
    <cofactor evidence="1">
        <name>Cu cation</name>
        <dbReference type="ChEBI" id="CHEBI:23378"/>
    </cofactor>
    <text evidence="1">Binds 1 copper ion per subunit.</text>
</comment>
<evidence type="ECO:0000313" key="4">
    <source>
        <dbReference type="EMBL" id="CAK9002067.1"/>
    </source>
</evidence>
<gene>
    <name evidence="4" type="ORF">SCF082_LOCUS7177</name>
</gene>
<feature type="region of interest" description="Disordered" evidence="2">
    <location>
        <begin position="146"/>
        <end position="169"/>
    </location>
</feature>
<dbReference type="InterPro" id="IPR036423">
    <property type="entry name" value="SOD-like_Cu/Zn_dom_sf"/>
</dbReference>
<evidence type="ECO:0000256" key="1">
    <source>
        <dbReference type="RuleBase" id="RU000393"/>
    </source>
</evidence>
<comment type="similarity">
    <text evidence="1">Belongs to the Cu-Zn superoxide dismutase family.</text>
</comment>
<dbReference type="Gene3D" id="2.60.40.200">
    <property type="entry name" value="Superoxide dismutase, copper/zinc binding domain"/>
    <property type="match status" value="1"/>
</dbReference>
<dbReference type="EC" id="1.15.1.1" evidence="1"/>
<evidence type="ECO:0000259" key="3">
    <source>
        <dbReference type="Pfam" id="PF00080"/>
    </source>
</evidence>
<comment type="catalytic activity">
    <reaction evidence="1">
        <text>2 superoxide + 2 H(+) = H2O2 + O2</text>
        <dbReference type="Rhea" id="RHEA:20696"/>
        <dbReference type="ChEBI" id="CHEBI:15378"/>
        <dbReference type="ChEBI" id="CHEBI:15379"/>
        <dbReference type="ChEBI" id="CHEBI:16240"/>
        <dbReference type="ChEBI" id="CHEBI:18421"/>
        <dbReference type="EC" id="1.15.1.1"/>
    </reaction>
</comment>
<comment type="function">
    <text evidence="1">Destroys radicals which are normally produced within the cells and which are toxic to biological systems.</text>
</comment>
<proteinExistence type="inferred from homology"/>
<evidence type="ECO:0000313" key="5">
    <source>
        <dbReference type="Proteomes" id="UP001642464"/>
    </source>
</evidence>
<dbReference type="CDD" id="cd00305">
    <property type="entry name" value="Cu-Zn_Superoxide_Dismutase"/>
    <property type="match status" value="1"/>
</dbReference>
<sequence>MGNCFQGCSQPLAVAKCEVSPQGKGCPGAPQVEGNCTGTVTFTQETENRCKIEYEVKGMTPGFHGFHVHEKADFSDGCTSAGPHFNPFNKSHGAPWDEERHVGDMGNIEADSSGVARGVLYDHLIKIIGPAEFSVVGRSVMVHADPDDLGKGDNSQPGPPPVNGKASKVTGNAGARIACGKIILITQDSSGE</sequence>
<feature type="domain" description="Superoxide dismutase copper/zinc binding" evidence="3">
    <location>
        <begin position="37"/>
        <end position="182"/>
    </location>
</feature>
<keyword evidence="5" id="KW-1185">Reference proteome</keyword>
<comment type="cofactor">
    <cofactor evidence="1">
        <name>Zn(2+)</name>
        <dbReference type="ChEBI" id="CHEBI:29105"/>
    </cofactor>
    <text evidence="1">Binds 1 zinc ion per subunit.</text>
</comment>
<evidence type="ECO:0000256" key="2">
    <source>
        <dbReference type="SAM" id="MobiDB-lite"/>
    </source>
</evidence>
<dbReference type="InterPro" id="IPR001424">
    <property type="entry name" value="SOD_Cu_Zn_dom"/>
</dbReference>